<sequence length="131" mass="14070">MPSGKRARTKRPGPVSASFTRSGASAGNRNGACTTAAGKFGWELINEDRNLYRTWGKVQLTNRPANCTSDVTAGVLQRPEAVSGGKWRFYAAVARGETGSFWLDDTGVSNVRFRICNVRSGGIIDGCGRVQ</sequence>
<dbReference type="Proteomes" id="UP000603227">
    <property type="component" value="Unassembled WGS sequence"/>
</dbReference>
<dbReference type="RefSeq" id="WP_189783582.1">
    <property type="nucleotide sequence ID" value="NZ_BNAT01000011.1"/>
</dbReference>
<feature type="region of interest" description="Disordered" evidence="1">
    <location>
        <begin position="1"/>
        <end position="31"/>
    </location>
</feature>
<protein>
    <submittedName>
        <fullName evidence="2">Uncharacterized protein</fullName>
    </submittedName>
</protein>
<comment type="caution">
    <text evidence="2">The sequence shown here is derived from an EMBL/GenBank/DDBJ whole genome shotgun (WGS) entry which is preliminary data.</text>
</comment>
<name>A0A919GR20_9ACTN</name>
<evidence type="ECO:0000313" key="2">
    <source>
        <dbReference type="EMBL" id="GHH89061.1"/>
    </source>
</evidence>
<evidence type="ECO:0000256" key="1">
    <source>
        <dbReference type="SAM" id="MobiDB-lite"/>
    </source>
</evidence>
<evidence type="ECO:0000313" key="3">
    <source>
        <dbReference type="Proteomes" id="UP000603227"/>
    </source>
</evidence>
<feature type="compositionally biased region" description="Basic residues" evidence="1">
    <location>
        <begin position="1"/>
        <end position="11"/>
    </location>
</feature>
<accession>A0A919GR20</accession>
<proteinExistence type="predicted"/>
<reference evidence="2" key="1">
    <citation type="journal article" date="2014" name="Int. J. Syst. Evol. Microbiol.">
        <title>Complete genome sequence of Corynebacterium casei LMG S-19264T (=DSM 44701T), isolated from a smear-ripened cheese.</title>
        <authorList>
            <consortium name="US DOE Joint Genome Institute (JGI-PGF)"/>
            <person name="Walter F."/>
            <person name="Albersmeier A."/>
            <person name="Kalinowski J."/>
            <person name="Ruckert C."/>
        </authorList>
    </citation>
    <scope>NUCLEOTIDE SEQUENCE</scope>
    <source>
        <strain evidence="2">CGMCC 4.7403</strain>
    </source>
</reference>
<dbReference type="EMBL" id="BNAT01000011">
    <property type="protein sequence ID" value="GHH89061.1"/>
    <property type="molecule type" value="Genomic_DNA"/>
</dbReference>
<dbReference type="AlphaFoldDB" id="A0A919GR20"/>
<feature type="compositionally biased region" description="Polar residues" evidence="1">
    <location>
        <begin position="17"/>
        <end position="31"/>
    </location>
</feature>
<organism evidence="2 3">
    <name type="scientific">Streptomyces capitiformicae</name>
    <dbReference type="NCBI Taxonomy" id="2014920"/>
    <lineage>
        <taxon>Bacteria</taxon>
        <taxon>Bacillati</taxon>
        <taxon>Actinomycetota</taxon>
        <taxon>Actinomycetes</taxon>
        <taxon>Kitasatosporales</taxon>
        <taxon>Streptomycetaceae</taxon>
        <taxon>Streptomyces</taxon>
    </lineage>
</organism>
<gene>
    <name evidence="2" type="ORF">GCM10017771_37200</name>
</gene>
<keyword evidence="3" id="KW-1185">Reference proteome</keyword>
<reference evidence="2" key="2">
    <citation type="submission" date="2020-09" db="EMBL/GenBank/DDBJ databases">
        <authorList>
            <person name="Sun Q."/>
            <person name="Zhou Y."/>
        </authorList>
    </citation>
    <scope>NUCLEOTIDE SEQUENCE</scope>
    <source>
        <strain evidence="2">CGMCC 4.7403</strain>
    </source>
</reference>